<keyword evidence="3 6" id="KW-0732">Signal</keyword>
<evidence type="ECO:0000313" key="9">
    <source>
        <dbReference type="Proteomes" id="UP000824201"/>
    </source>
</evidence>
<dbReference type="SUPFAM" id="SSF53850">
    <property type="entry name" value="Periplasmic binding protein-like II"/>
    <property type="match status" value="1"/>
</dbReference>
<dbReference type="PROSITE" id="PS01039">
    <property type="entry name" value="SBP_BACTERIAL_3"/>
    <property type="match status" value="1"/>
</dbReference>
<reference evidence="8" key="1">
    <citation type="submission" date="2020-10" db="EMBL/GenBank/DDBJ databases">
        <authorList>
            <person name="Gilroy R."/>
        </authorList>
    </citation>
    <scope>NUCLEOTIDE SEQUENCE</scope>
    <source>
        <strain evidence="8">ChiW13-3771</strain>
    </source>
</reference>
<name>A0A9D1JED8_9FIRM</name>
<feature type="signal peptide" evidence="6">
    <location>
        <begin position="1"/>
        <end position="22"/>
    </location>
</feature>
<feature type="region of interest" description="Disordered" evidence="5">
    <location>
        <begin position="27"/>
        <end position="55"/>
    </location>
</feature>
<organism evidence="8 9">
    <name type="scientific">Candidatus Fimimorpha faecalis</name>
    <dbReference type="NCBI Taxonomy" id="2840824"/>
    <lineage>
        <taxon>Bacteria</taxon>
        <taxon>Bacillati</taxon>
        <taxon>Bacillota</taxon>
        <taxon>Clostridia</taxon>
        <taxon>Eubacteriales</taxon>
        <taxon>Candidatus Fimimorpha</taxon>
    </lineage>
</organism>
<protein>
    <submittedName>
        <fullName evidence="8">Amino acid ABC transporter substrate-binding protein</fullName>
    </submittedName>
</protein>
<evidence type="ECO:0000259" key="7">
    <source>
        <dbReference type="SMART" id="SM00062"/>
    </source>
</evidence>
<proteinExistence type="inferred from homology"/>
<evidence type="ECO:0000256" key="4">
    <source>
        <dbReference type="RuleBase" id="RU003744"/>
    </source>
</evidence>
<evidence type="ECO:0000256" key="2">
    <source>
        <dbReference type="ARBA" id="ARBA00010333"/>
    </source>
</evidence>
<dbReference type="CDD" id="cd00996">
    <property type="entry name" value="PBP2_AatB_like"/>
    <property type="match status" value="1"/>
</dbReference>
<dbReference type="AlphaFoldDB" id="A0A9D1JED8"/>
<gene>
    <name evidence="8" type="ORF">IAC96_12055</name>
</gene>
<evidence type="ECO:0000256" key="6">
    <source>
        <dbReference type="SAM" id="SignalP"/>
    </source>
</evidence>
<dbReference type="SMART" id="SM00062">
    <property type="entry name" value="PBPb"/>
    <property type="match status" value="1"/>
</dbReference>
<comment type="similarity">
    <text evidence="2 4">Belongs to the bacterial solute-binding protein 3 family.</text>
</comment>
<dbReference type="Proteomes" id="UP000824201">
    <property type="component" value="Unassembled WGS sequence"/>
</dbReference>
<sequence>MRKKLWKTAAVIMAASAMLLTACGGTGDNTSSENTEAQEGNSSNAASGESESGEDLSLQKVKDAGKFVLGLDATFKPMGYTDENNEIVGFDIDLAEAVCEKLGVELVKEPINWDTKEQDLSVGKIDCIWNGLSVSPSREEAFNLSEPYMKNAMVFVVPESSDINSVDDLAGKKVIVQNGSTAQDTLAASQLAANMEISSIATNVEALQQMDINLVDAVFMDEVVAQYEIQNSGKAYRILDEGLSEEEYAIAFRKEDQALRDEVQKILSELKADGTVGEISTKWFGSDITTIE</sequence>
<evidence type="ECO:0000256" key="3">
    <source>
        <dbReference type="ARBA" id="ARBA00022729"/>
    </source>
</evidence>
<comment type="caution">
    <text evidence="8">The sequence shown here is derived from an EMBL/GenBank/DDBJ whole genome shotgun (WGS) entry which is preliminary data.</text>
</comment>
<dbReference type="InterPro" id="IPR001638">
    <property type="entry name" value="Solute-binding_3/MltF_N"/>
</dbReference>
<comment type="subcellular location">
    <subcellularLocation>
        <location evidence="1">Cell envelope</location>
    </subcellularLocation>
</comment>
<dbReference type="PANTHER" id="PTHR35936:SF34">
    <property type="entry name" value="ABC TRANSPORTER EXTRACELLULAR-BINDING PROTEIN YCKB-RELATED"/>
    <property type="match status" value="1"/>
</dbReference>
<evidence type="ECO:0000256" key="5">
    <source>
        <dbReference type="SAM" id="MobiDB-lite"/>
    </source>
</evidence>
<dbReference type="PANTHER" id="PTHR35936">
    <property type="entry name" value="MEMBRANE-BOUND LYTIC MUREIN TRANSGLYCOSYLASE F"/>
    <property type="match status" value="1"/>
</dbReference>
<dbReference type="GO" id="GO:0030313">
    <property type="term" value="C:cell envelope"/>
    <property type="evidence" value="ECO:0007669"/>
    <property type="project" value="UniProtKB-SubCell"/>
</dbReference>
<feature type="compositionally biased region" description="Polar residues" evidence="5">
    <location>
        <begin position="28"/>
        <end position="38"/>
    </location>
</feature>
<evidence type="ECO:0000256" key="1">
    <source>
        <dbReference type="ARBA" id="ARBA00004196"/>
    </source>
</evidence>
<reference evidence="8" key="2">
    <citation type="journal article" date="2021" name="PeerJ">
        <title>Extensive microbial diversity within the chicken gut microbiome revealed by metagenomics and culture.</title>
        <authorList>
            <person name="Gilroy R."/>
            <person name="Ravi A."/>
            <person name="Getino M."/>
            <person name="Pursley I."/>
            <person name="Horton D.L."/>
            <person name="Alikhan N.F."/>
            <person name="Baker D."/>
            <person name="Gharbi K."/>
            <person name="Hall N."/>
            <person name="Watson M."/>
            <person name="Adriaenssens E.M."/>
            <person name="Foster-Nyarko E."/>
            <person name="Jarju S."/>
            <person name="Secka A."/>
            <person name="Antonio M."/>
            <person name="Oren A."/>
            <person name="Chaudhuri R.R."/>
            <person name="La Ragione R."/>
            <person name="Hildebrand F."/>
            <person name="Pallen M.J."/>
        </authorList>
    </citation>
    <scope>NUCLEOTIDE SEQUENCE</scope>
    <source>
        <strain evidence="8">ChiW13-3771</strain>
    </source>
</reference>
<feature type="compositionally biased region" description="Low complexity" evidence="5">
    <location>
        <begin position="39"/>
        <end position="50"/>
    </location>
</feature>
<dbReference type="Gene3D" id="3.40.190.10">
    <property type="entry name" value="Periplasmic binding protein-like II"/>
    <property type="match status" value="2"/>
</dbReference>
<accession>A0A9D1JED8</accession>
<feature type="domain" description="Solute-binding protein family 3/N-terminal" evidence="7">
    <location>
        <begin position="66"/>
        <end position="287"/>
    </location>
</feature>
<dbReference type="PROSITE" id="PS51257">
    <property type="entry name" value="PROKAR_LIPOPROTEIN"/>
    <property type="match status" value="1"/>
</dbReference>
<evidence type="ECO:0000313" key="8">
    <source>
        <dbReference type="EMBL" id="HIR89670.1"/>
    </source>
</evidence>
<dbReference type="InterPro" id="IPR018313">
    <property type="entry name" value="SBP_3_CS"/>
</dbReference>
<dbReference type="EMBL" id="DVHN01000165">
    <property type="protein sequence ID" value="HIR89670.1"/>
    <property type="molecule type" value="Genomic_DNA"/>
</dbReference>
<feature type="chain" id="PRO_5038439191" evidence="6">
    <location>
        <begin position="23"/>
        <end position="292"/>
    </location>
</feature>
<dbReference type="Pfam" id="PF00497">
    <property type="entry name" value="SBP_bac_3"/>
    <property type="match status" value="1"/>
</dbReference>